<keyword evidence="1" id="KW-1133">Transmembrane helix</keyword>
<evidence type="ECO:0000313" key="3">
    <source>
        <dbReference type="EMBL" id="MCG4529290.1"/>
    </source>
</evidence>
<dbReference type="InterPro" id="IPR053150">
    <property type="entry name" value="Teicoplanin_resist-assoc"/>
</dbReference>
<dbReference type="RefSeq" id="WP_238075518.1">
    <property type="nucleotide sequence ID" value="NZ_JAKNJB010000090.1"/>
</dbReference>
<keyword evidence="1" id="KW-0472">Membrane</keyword>
<gene>
    <name evidence="3" type="ORF">L0P79_19940</name>
</gene>
<comment type="caution">
    <text evidence="3">The sequence shown here is derived from an EMBL/GenBank/DDBJ whole genome shotgun (WGS) entry which is preliminary data.</text>
</comment>
<evidence type="ECO:0000256" key="1">
    <source>
        <dbReference type="SAM" id="Phobius"/>
    </source>
</evidence>
<keyword evidence="1" id="KW-0812">Transmembrane</keyword>
<organism evidence="3 4">
    <name type="scientific">Intestinimonas massiliensis</name>
    <name type="common">ex Afouda et al. 2020</name>
    <dbReference type="NCBI Taxonomy" id="1673721"/>
    <lineage>
        <taxon>Bacteria</taxon>
        <taxon>Bacillati</taxon>
        <taxon>Bacillota</taxon>
        <taxon>Clostridia</taxon>
        <taxon>Eubacteriales</taxon>
        <taxon>Intestinimonas</taxon>
    </lineage>
</organism>
<dbReference type="InterPro" id="IPR006976">
    <property type="entry name" value="VanZ-like"/>
</dbReference>
<sequence>MAENAGNILMFLPFGALYPLFHRNSTWIHTILMGIGVSVGIELLQPIFGRSFDINDIILNGFGVIVSTGIFFLGNTAQ</sequence>
<protein>
    <submittedName>
        <fullName evidence="3">VanZ family protein</fullName>
    </submittedName>
</protein>
<evidence type="ECO:0000259" key="2">
    <source>
        <dbReference type="Pfam" id="PF04892"/>
    </source>
</evidence>
<dbReference type="PANTHER" id="PTHR36834">
    <property type="entry name" value="MEMBRANE PROTEIN-RELATED"/>
    <property type="match status" value="1"/>
</dbReference>
<accession>A0ABS9MEP8</accession>
<feature type="transmembrane region" description="Helical" evidence="1">
    <location>
        <begin position="27"/>
        <end position="45"/>
    </location>
</feature>
<keyword evidence="4" id="KW-1185">Reference proteome</keyword>
<proteinExistence type="predicted"/>
<reference evidence="3 4" key="1">
    <citation type="submission" date="2022-01" db="EMBL/GenBank/DDBJ databases">
        <title>Collection of gut derived symbiotic bacterial strains cultured from healthy donors.</title>
        <authorList>
            <person name="Lin H."/>
            <person name="Kohout C."/>
            <person name="Waligurski E."/>
            <person name="Pamer E.G."/>
        </authorList>
    </citation>
    <scope>NUCLEOTIDE SEQUENCE [LARGE SCALE GENOMIC DNA]</scope>
    <source>
        <strain evidence="3 4">DFI.3.7</strain>
    </source>
</reference>
<feature type="domain" description="VanZ-like" evidence="2">
    <location>
        <begin position="5"/>
        <end position="73"/>
    </location>
</feature>
<dbReference type="PANTHER" id="PTHR36834:SF1">
    <property type="entry name" value="INTEGRAL MEMBRANE PROTEIN"/>
    <property type="match status" value="1"/>
</dbReference>
<dbReference type="Proteomes" id="UP001200313">
    <property type="component" value="Unassembled WGS sequence"/>
</dbReference>
<feature type="transmembrane region" description="Helical" evidence="1">
    <location>
        <begin position="57"/>
        <end position="74"/>
    </location>
</feature>
<evidence type="ECO:0000313" key="4">
    <source>
        <dbReference type="Proteomes" id="UP001200313"/>
    </source>
</evidence>
<name>A0ABS9MEP8_9FIRM</name>
<dbReference type="Pfam" id="PF04892">
    <property type="entry name" value="VanZ"/>
    <property type="match status" value="1"/>
</dbReference>
<dbReference type="EMBL" id="JAKNJB010000090">
    <property type="protein sequence ID" value="MCG4529290.1"/>
    <property type="molecule type" value="Genomic_DNA"/>
</dbReference>